<evidence type="ECO:0000313" key="2">
    <source>
        <dbReference type="Proteomes" id="UP000285864"/>
    </source>
</evidence>
<keyword evidence="2" id="KW-1185">Reference proteome</keyword>
<dbReference type="SUPFAM" id="SSF48371">
    <property type="entry name" value="ARM repeat"/>
    <property type="match status" value="1"/>
</dbReference>
<dbReference type="EMBL" id="QRUU01000022">
    <property type="protein sequence ID" value="RGR97461.1"/>
    <property type="molecule type" value="Genomic_DNA"/>
</dbReference>
<name>A0A412GRN7_9BACT</name>
<dbReference type="AlphaFoldDB" id="A0A412GRN7"/>
<comment type="caution">
    <text evidence="1">The sequence shown here is derived from an EMBL/GenBank/DDBJ whole genome shotgun (WGS) entry which is preliminary data.</text>
</comment>
<gene>
    <name evidence="1" type="ORF">DWY20_06780</name>
</gene>
<dbReference type="Proteomes" id="UP000285864">
    <property type="component" value="Unassembled WGS sequence"/>
</dbReference>
<reference evidence="1 2" key="1">
    <citation type="submission" date="2018-08" db="EMBL/GenBank/DDBJ databases">
        <title>A genome reference for cultivated species of the human gut microbiota.</title>
        <authorList>
            <person name="Zou Y."/>
            <person name="Xue W."/>
            <person name="Luo G."/>
        </authorList>
    </citation>
    <scope>NUCLEOTIDE SEQUENCE [LARGE SCALE GENOMIC DNA]</scope>
    <source>
        <strain evidence="1 2">AF24-2</strain>
    </source>
</reference>
<protein>
    <recommendedName>
        <fullName evidence="3">HEAT repeat domain-containing protein</fullName>
    </recommendedName>
</protein>
<accession>A0A412GRN7</accession>
<sequence>MHVDMAETDNSHNLRNRLLGRIHENDIHELCHVIQCCEDHSLLEQLYTLLFDSEKRVADNAAWLFTHLDAAHQGWLYPKCDELMQEAMSTSSETKRRLLLTLLAAQPLCEDNLRTDFLDFCMNQMISSGSSVGVRALSMKLSYLLCRLYPELLAEFSSALEMLDDTSPLTPALRVARKNILKKIH</sequence>
<dbReference type="InterPro" id="IPR016024">
    <property type="entry name" value="ARM-type_fold"/>
</dbReference>
<evidence type="ECO:0000313" key="1">
    <source>
        <dbReference type="EMBL" id="RGR97461.1"/>
    </source>
</evidence>
<proteinExistence type="predicted"/>
<organism evidence="1 2">
    <name type="scientific">Phocaeicola coprocola</name>
    <dbReference type="NCBI Taxonomy" id="310298"/>
    <lineage>
        <taxon>Bacteria</taxon>
        <taxon>Pseudomonadati</taxon>
        <taxon>Bacteroidota</taxon>
        <taxon>Bacteroidia</taxon>
        <taxon>Bacteroidales</taxon>
        <taxon>Bacteroidaceae</taxon>
        <taxon>Phocaeicola</taxon>
    </lineage>
</organism>
<evidence type="ECO:0008006" key="3">
    <source>
        <dbReference type="Google" id="ProtNLM"/>
    </source>
</evidence>